<gene>
    <name evidence="2" type="ORF">Q2100_15840</name>
</gene>
<evidence type="ECO:0000313" key="2">
    <source>
        <dbReference type="EMBL" id="MDO3637216.1"/>
    </source>
</evidence>
<organism evidence="2 3">
    <name type="scientific">Mycolicibacterium arseniciresistens</name>
    <dbReference type="NCBI Taxonomy" id="3062257"/>
    <lineage>
        <taxon>Bacteria</taxon>
        <taxon>Bacillati</taxon>
        <taxon>Actinomycetota</taxon>
        <taxon>Actinomycetes</taxon>
        <taxon>Mycobacteriales</taxon>
        <taxon>Mycobacteriaceae</taxon>
        <taxon>Mycolicibacterium</taxon>
    </lineage>
</organism>
<reference evidence="2" key="1">
    <citation type="submission" date="2023-07" db="EMBL/GenBank/DDBJ databases">
        <title>Mycolicibacterium sp. nov., a novel bacterial species.</title>
        <authorList>
            <person name="Cao Y."/>
        </authorList>
    </citation>
    <scope>NUCLEOTIDE SEQUENCE</scope>
    <source>
        <strain evidence="2">KC 300</strain>
    </source>
</reference>
<feature type="domain" description="FAD/NAD(P)-binding" evidence="1">
    <location>
        <begin position="191"/>
        <end position="290"/>
    </location>
</feature>
<dbReference type="InterPro" id="IPR036188">
    <property type="entry name" value="FAD/NAD-bd_sf"/>
</dbReference>
<dbReference type="PRINTS" id="PR00368">
    <property type="entry name" value="FADPNR"/>
</dbReference>
<accession>A0ABT8UHH0</accession>
<dbReference type="InterPro" id="IPR023753">
    <property type="entry name" value="FAD/NAD-binding_dom"/>
</dbReference>
<dbReference type="EC" id="1.-.-.-" evidence="2"/>
<dbReference type="EMBL" id="JAUMSQ010000113">
    <property type="protein sequence ID" value="MDO3637216.1"/>
    <property type="molecule type" value="Genomic_DNA"/>
</dbReference>
<evidence type="ECO:0000313" key="3">
    <source>
        <dbReference type="Proteomes" id="UP001168823"/>
    </source>
</evidence>
<evidence type="ECO:0000259" key="1">
    <source>
        <dbReference type="Pfam" id="PF07992"/>
    </source>
</evidence>
<dbReference type="Pfam" id="PF07992">
    <property type="entry name" value="Pyr_redox_2"/>
    <property type="match status" value="2"/>
</dbReference>
<dbReference type="PANTHER" id="PTHR43755:SF1">
    <property type="entry name" value="FAD-DEPENDENT PYRIDINE NUCLEOTIDE-DISULPHIDE OXIDOREDUCTASE"/>
    <property type="match status" value="1"/>
</dbReference>
<name>A0ABT8UHH0_9MYCO</name>
<dbReference type="InterPro" id="IPR052541">
    <property type="entry name" value="SQRD"/>
</dbReference>
<proteinExistence type="predicted"/>
<dbReference type="Proteomes" id="UP001168823">
    <property type="component" value="Unassembled WGS sequence"/>
</dbReference>
<sequence>MTTHVLVLGAGFAGLELAAQLSQSPEPVRVTLIDRNDTFHFGFSKLDVLLGRRTADDVQLPYAQLAKPGVEFRREVITAIDAETRRVRTDAGTYDADFLAVALGADYDPSATPGFAEDGYDYYTLAGAERLRDALPTFDGGNIVIGILGEPYKCPPAPFEAAFLLEDYFTGRGLRDQVTITVTGYMNAPVPVAKEVSEPLMAHLTARGITFIPQRTVCRLDTTAKRAEFAEGDSIPYDLFIGIPVHRVPAVVAESGLAPDGWIAVDKTNLATRFPGVYALGDVAAANTPKAGVFAERAAGVVAADITARLRGTPPPPPYDGAGDCFIEFGRGQVAKVHANFLGGPQPTGALLGPSRELATEKAHFAPTRQRRWFTA</sequence>
<dbReference type="RefSeq" id="WP_302914847.1">
    <property type="nucleotide sequence ID" value="NZ_JAUMSQ010000113.1"/>
</dbReference>
<dbReference type="PANTHER" id="PTHR43755">
    <property type="match status" value="1"/>
</dbReference>
<keyword evidence="2" id="KW-0560">Oxidoreductase</keyword>
<dbReference type="SUPFAM" id="SSF51905">
    <property type="entry name" value="FAD/NAD(P)-binding domain"/>
    <property type="match status" value="2"/>
</dbReference>
<protein>
    <submittedName>
        <fullName evidence="2">FAD/NAD(P)-binding oxidoreductase</fullName>
        <ecNumber evidence="2">1.-.-.-</ecNumber>
    </submittedName>
</protein>
<comment type="caution">
    <text evidence="2">The sequence shown here is derived from an EMBL/GenBank/DDBJ whole genome shotgun (WGS) entry which is preliminary data.</text>
</comment>
<keyword evidence="3" id="KW-1185">Reference proteome</keyword>
<feature type="domain" description="FAD/NAD(P)-binding" evidence="1">
    <location>
        <begin position="4"/>
        <end position="135"/>
    </location>
</feature>
<dbReference type="GO" id="GO:0016491">
    <property type="term" value="F:oxidoreductase activity"/>
    <property type="evidence" value="ECO:0007669"/>
    <property type="project" value="UniProtKB-KW"/>
</dbReference>
<dbReference type="Gene3D" id="3.50.50.60">
    <property type="entry name" value="FAD/NAD(P)-binding domain"/>
    <property type="match status" value="2"/>
</dbReference>